<name>A0A6A6ECI9_9PEZI</name>
<proteinExistence type="predicted"/>
<dbReference type="EMBL" id="ML994626">
    <property type="protein sequence ID" value="KAF2187850.1"/>
    <property type="molecule type" value="Genomic_DNA"/>
</dbReference>
<keyword evidence="2" id="KW-1185">Reference proteome</keyword>
<reference evidence="1" key="1">
    <citation type="journal article" date="2020" name="Stud. Mycol.">
        <title>101 Dothideomycetes genomes: a test case for predicting lifestyles and emergence of pathogens.</title>
        <authorList>
            <person name="Haridas S."/>
            <person name="Albert R."/>
            <person name="Binder M."/>
            <person name="Bloem J."/>
            <person name="Labutti K."/>
            <person name="Salamov A."/>
            <person name="Andreopoulos B."/>
            <person name="Baker S."/>
            <person name="Barry K."/>
            <person name="Bills G."/>
            <person name="Bluhm B."/>
            <person name="Cannon C."/>
            <person name="Castanera R."/>
            <person name="Culley D."/>
            <person name="Daum C."/>
            <person name="Ezra D."/>
            <person name="Gonzalez J."/>
            <person name="Henrissat B."/>
            <person name="Kuo A."/>
            <person name="Liang C."/>
            <person name="Lipzen A."/>
            <person name="Lutzoni F."/>
            <person name="Magnuson J."/>
            <person name="Mondo S."/>
            <person name="Nolan M."/>
            <person name="Ohm R."/>
            <person name="Pangilinan J."/>
            <person name="Park H.-J."/>
            <person name="Ramirez L."/>
            <person name="Alfaro M."/>
            <person name="Sun H."/>
            <person name="Tritt A."/>
            <person name="Yoshinaga Y."/>
            <person name="Zwiers L.-H."/>
            <person name="Turgeon B."/>
            <person name="Goodwin S."/>
            <person name="Spatafora J."/>
            <person name="Crous P."/>
            <person name="Grigoriev I."/>
        </authorList>
    </citation>
    <scope>NUCLEOTIDE SEQUENCE</scope>
    <source>
        <strain evidence="1">CBS 207.26</strain>
    </source>
</reference>
<dbReference type="SUPFAM" id="SSF52833">
    <property type="entry name" value="Thioredoxin-like"/>
    <property type="match status" value="1"/>
</dbReference>
<dbReference type="Proteomes" id="UP000800200">
    <property type="component" value="Unassembled WGS sequence"/>
</dbReference>
<evidence type="ECO:0000313" key="1">
    <source>
        <dbReference type="EMBL" id="KAF2187850.1"/>
    </source>
</evidence>
<sequence>MALPPKFAGQKLASASIQPKAVHTLELYLDYVCPFSAKMFKTVYTSPLRSLLTEKYGSNLVVIFRQQIQPWHPSSTLTHEAGAAVLKLAPEKFLSFSERLFEEQKSFFDVNVVNETRNATYKRLSKLAGEVGVDEGEVYKLLEISDKPGEDGSLNSGNGVTNDVKVMVKMNRLVGVHVTPTVVFDGVVENSISSGWTEGQWEEWFGRNVV</sequence>
<organism evidence="1 2">
    <name type="scientific">Zopfia rhizophila CBS 207.26</name>
    <dbReference type="NCBI Taxonomy" id="1314779"/>
    <lineage>
        <taxon>Eukaryota</taxon>
        <taxon>Fungi</taxon>
        <taxon>Dikarya</taxon>
        <taxon>Ascomycota</taxon>
        <taxon>Pezizomycotina</taxon>
        <taxon>Dothideomycetes</taxon>
        <taxon>Dothideomycetes incertae sedis</taxon>
        <taxon>Zopfiaceae</taxon>
        <taxon>Zopfia</taxon>
    </lineage>
</organism>
<accession>A0A6A6ECI9</accession>
<protein>
    <submittedName>
        <fullName evidence="1">Uncharacterized protein</fullName>
    </submittedName>
</protein>
<dbReference type="PANTHER" id="PTHR33875:SF2">
    <property type="entry name" value="ACR183CP"/>
    <property type="match status" value="1"/>
</dbReference>
<dbReference type="OrthoDB" id="37297at2759"/>
<dbReference type="InterPro" id="IPR036249">
    <property type="entry name" value="Thioredoxin-like_sf"/>
</dbReference>
<gene>
    <name evidence="1" type="ORF">K469DRAFT_662050</name>
</gene>
<evidence type="ECO:0000313" key="2">
    <source>
        <dbReference type="Proteomes" id="UP000800200"/>
    </source>
</evidence>
<dbReference type="PANTHER" id="PTHR33875">
    <property type="entry name" value="OS09G0542200 PROTEIN"/>
    <property type="match status" value="1"/>
</dbReference>
<dbReference type="AlphaFoldDB" id="A0A6A6ECI9"/>
<dbReference type="Gene3D" id="3.40.30.10">
    <property type="entry name" value="Glutaredoxin"/>
    <property type="match status" value="1"/>
</dbReference>